<name>A0A8K0CG69_IGNLU</name>
<accession>A0A8K0CG69</accession>
<proteinExistence type="predicted"/>
<gene>
    <name evidence="2" type="ORF">ILUMI_21484</name>
</gene>
<dbReference type="PROSITE" id="PS01186">
    <property type="entry name" value="EGF_2"/>
    <property type="match status" value="1"/>
</dbReference>
<dbReference type="EMBL" id="VTPC01090143">
    <property type="protein sequence ID" value="KAF2884687.1"/>
    <property type="molecule type" value="Genomic_DNA"/>
</dbReference>
<dbReference type="OrthoDB" id="6776229at2759"/>
<protein>
    <recommendedName>
        <fullName evidence="1">EGF-like domain-containing protein</fullName>
    </recommendedName>
</protein>
<dbReference type="InterPro" id="IPR000742">
    <property type="entry name" value="EGF"/>
</dbReference>
<sequence>MRITDIHFCMAMFVAMCKRCTLKFEVLYSRTPYTDILQILEVIEVKPKKPITWQEVKLTKRLPSVPSYVQLFVTTKCPSNECKFPFWAIDDFELCSQNEIRTLTITQKAEEASCQVIKYENQQIRQTSVKNSTIQEISCPAGTFGTRCIECSTVLGITKRNCDNSVICSIGSKQSSICKCAAGYQPPLCEAGKHGKYKIY</sequence>
<evidence type="ECO:0000259" key="1">
    <source>
        <dbReference type="PROSITE" id="PS01186"/>
    </source>
</evidence>
<reference evidence="2" key="1">
    <citation type="submission" date="2019-08" db="EMBL/GenBank/DDBJ databases">
        <title>The genome of the North American firefly Photinus pyralis.</title>
        <authorList>
            <consortium name="Photinus pyralis genome working group"/>
            <person name="Fallon T.R."/>
            <person name="Sander Lower S.E."/>
            <person name="Weng J.-K."/>
        </authorList>
    </citation>
    <scope>NUCLEOTIDE SEQUENCE</scope>
    <source>
        <strain evidence="2">TRF0915ILg1</strain>
        <tissue evidence="2">Whole body</tissue>
    </source>
</reference>
<dbReference type="Proteomes" id="UP000801492">
    <property type="component" value="Unassembled WGS sequence"/>
</dbReference>
<dbReference type="AlphaFoldDB" id="A0A8K0CG69"/>
<feature type="domain" description="EGF-like" evidence="1">
    <location>
        <begin position="178"/>
        <end position="189"/>
    </location>
</feature>
<evidence type="ECO:0000313" key="3">
    <source>
        <dbReference type="Proteomes" id="UP000801492"/>
    </source>
</evidence>
<keyword evidence="3" id="KW-1185">Reference proteome</keyword>
<evidence type="ECO:0000313" key="2">
    <source>
        <dbReference type="EMBL" id="KAF2884687.1"/>
    </source>
</evidence>
<organism evidence="2 3">
    <name type="scientific">Ignelater luminosus</name>
    <name type="common">Cucubano</name>
    <name type="synonym">Pyrophorus luminosus</name>
    <dbReference type="NCBI Taxonomy" id="2038154"/>
    <lineage>
        <taxon>Eukaryota</taxon>
        <taxon>Metazoa</taxon>
        <taxon>Ecdysozoa</taxon>
        <taxon>Arthropoda</taxon>
        <taxon>Hexapoda</taxon>
        <taxon>Insecta</taxon>
        <taxon>Pterygota</taxon>
        <taxon>Neoptera</taxon>
        <taxon>Endopterygota</taxon>
        <taxon>Coleoptera</taxon>
        <taxon>Polyphaga</taxon>
        <taxon>Elateriformia</taxon>
        <taxon>Elateroidea</taxon>
        <taxon>Elateridae</taxon>
        <taxon>Agrypninae</taxon>
        <taxon>Pyrophorini</taxon>
        <taxon>Ignelater</taxon>
    </lineage>
</organism>
<comment type="caution">
    <text evidence="2">The sequence shown here is derived from an EMBL/GenBank/DDBJ whole genome shotgun (WGS) entry which is preliminary data.</text>
</comment>